<organism evidence="1 2">
    <name type="scientific">Mucilaginibacter gossypiicola</name>
    <dbReference type="NCBI Taxonomy" id="551995"/>
    <lineage>
        <taxon>Bacteria</taxon>
        <taxon>Pseudomonadati</taxon>
        <taxon>Bacteroidota</taxon>
        <taxon>Sphingobacteriia</taxon>
        <taxon>Sphingobacteriales</taxon>
        <taxon>Sphingobacteriaceae</taxon>
        <taxon>Mucilaginibacter</taxon>
    </lineage>
</organism>
<name>A0A1H8F2Z9_9SPHI</name>
<dbReference type="Proteomes" id="UP000198942">
    <property type="component" value="Unassembled WGS sequence"/>
</dbReference>
<dbReference type="AlphaFoldDB" id="A0A1H8F2Z9"/>
<protein>
    <submittedName>
        <fullName evidence="1">Uncharacterized protein</fullName>
    </submittedName>
</protein>
<evidence type="ECO:0000313" key="1">
    <source>
        <dbReference type="EMBL" id="SEN26112.1"/>
    </source>
</evidence>
<proteinExistence type="predicted"/>
<sequence length="37" mass="4358">MLKSLSFFALATYNNLKKRRHPELVSGTRKISRMEHP</sequence>
<reference evidence="2" key="1">
    <citation type="submission" date="2016-10" db="EMBL/GenBank/DDBJ databases">
        <authorList>
            <person name="Varghese N."/>
            <person name="Submissions S."/>
        </authorList>
    </citation>
    <scope>NUCLEOTIDE SEQUENCE [LARGE SCALE GENOMIC DNA]</scope>
    <source>
        <strain evidence="2">Gh-48</strain>
    </source>
</reference>
<accession>A0A1H8F2Z9</accession>
<keyword evidence="2" id="KW-1185">Reference proteome</keyword>
<dbReference type="STRING" id="551995.SAMN05192574_102941"/>
<dbReference type="EMBL" id="FOCL01000002">
    <property type="protein sequence ID" value="SEN26112.1"/>
    <property type="molecule type" value="Genomic_DNA"/>
</dbReference>
<gene>
    <name evidence="1" type="ORF">SAMN05192574_102941</name>
</gene>
<evidence type="ECO:0000313" key="2">
    <source>
        <dbReference type="Proteomes" id="UP000198942"/>
    </source>
</evidence>